<dbReference type="InterPro" id="IPR005227">
    <property type="entry name" value="YqgF"/>
</dbReference>
<dbReference type="GO" id="GO:0004518">
    <property type="term" value="F:nuclease activity"/>
    <property type="evidence" value="ECO:0007669"/>
    <property type="project" value="UniProtKB-KW"/>
</dbReference>
<dbReference type="Gene3D" id="3.30.420.140">
    <property type="entry name" value="YqgF/RNase H-like domain"/>
    <property type="match status" value="1"/>
</dbReference>
<dbReference type="EC" id="3.1.-.-" evidence="5"/>
<proteinExistence type="inferred from homology"/>
<dbReference type="Proteomes" id="UP000231282">
    <property type="component" value="Unassembled WGS sequence"/>
</dbReference>
<dbReference type="NCBIfam" id="TIGR00250">
    <property type="entry name" value="RNAse_H_YqgF"/>
    <property type="match status" value="1"/>
</dbReference>
<evidence type="ECO:0000256" key="1">
    <source>
        <dbReference type="ARBA" id="ARBA00022490"/>
    </source>
</evidence>
<dbReference type="Pfam" id="PF03652">
    <property type="entry name" value="RuvX"/>
    <property type="match status" value="1"/>
</dbReference>
<dbReference type="AlphaFoldDB" id="A0A2H0WRL4"/>
<dbReference type="PANTHER" id="PTHR33317:SF4">
    <property type="entry name" value="POLYNUCLEOTIDYL TRANSFERASE, RIBONUCLEASE H-LIKE SUPERFAMILY PROTEIN"/>
    <property type="match status" value="1"/>
</dbReference>
<comment type="caution">
    <text evidence="7">The sequence shown here is derived from an EMBL/GenBank/DDBJ whole genome shotgun (WGS) entry which is preliminary data.</text>
</comment>
<dbReference type="CDD" id="cd16964">
    <property type="entry name" value="YqgF"/>
    <property type="match status" value="1"/>
</dbReference>
<evidence type="ECO:0000259" key="6">
    <source>
        <dbReference type="SMART" id="SM00732"/>
    </source>
</evidence>
<evidence type="ECO:0000256" key="2">
    <source>
        <dbReference type="ARBA" id="ARBA00022517"/>
    </source>
</evidence>
<dbReference type="GO" id="GO:0005737">
    <property type="term" value="C:cytoplasm"/>
    <property type="evidence" value="ECO:0007669"/>
    <property type="project" value="UniProtKB-SubCell"/>
</dbReference>
<feature type="domain" description="YqgF/RNase H-like" evidence="6">
    <location>
        <begin position="8"/>
        <end position="97"/>
    </location>
</feature>
<dbReference type="GO" id="GO:0000967">
    <property type="term" value="P:rRNA 5'-end processing"/>
    <property type="evidence" value="ECO:0007669"/>
    <property type="project" value="UniProtKB-UniRule"/>
</dbReference>
<dbReference type="InterPro" id="IPR012337">
    <property type="entry name" value="RNaseH-like_sf"/>
</dbReference>
<keyword evidence="2 5" id="KW-0690">Ribosome biogenesis</keyword>
<comment type="function">
    <text evidence="5">Could be a nuclease involved in processing of the 5'-end of pre-16S rRNA.</text>
</comment>
<keyword evidence="3 5" id="KW-0540">Nuclease</keyword>
<gene>
    <name evidence="7" type="ORF">COT63_00765</name>
</gene>
<dbReference type="SUPFAM" id="SSF53098">
    <property type="entry name" value="Ribonuclease H-like"/>
    <property type="match status" value="1"/>
</dbReference>
<comment type="similarity">
    <text evidence="5">Belongs to the YqgF HJR family.</text>
</comment>
<dbReference type="SMART" id="SM00732">
    <property type="entry name" value="YqgFc"/>
    <property type="match status" value="1"/>
</dbReference>
<dbReference type="HAMAP" id="MF_00651">
    <property type="entry name" value="Nuclease_YqgF"/>
    <property type="match status" value="1"/>
</dbReference>
<accession>A0A2H0WRL4</accession>
<keyword evidence="1 5" id="KW-0963">Cytoplasm</keyword>
<dbReference type="InterPro" id="IPR037027">
    <property type="entry name" value="YqgF/RNaseH-like_dom_sf"/>
</dbReference>
<dbReference type="PANTHER" id="PTHR33317">
    <property type="entry name" value="POLYNUCLEOTIDYL TRANSFERASE, RIBONUCLEASE H-LIKE SUPERFAMILY PROTEIN"/>
    <property type="match status" value="1"/>
</dbReference>
<evidence type="ECO:0000256" key="4">
    <source>
        <dbReference type="ARBA" id="ARBA00022801"/>
    </source>
</evidence>
<dbReference type="InterPro" id="IPR006641">
    <property type="entry name" value="YqgF/RNaseH-like_dom"/>
</dbReference>
<evidence type="ECO:0000313" key="8">
    <source>
        <dbReference type="Proteomes" id="UP000231282"/>
    </source>
</evidence>
<evidence type="ECO:0000256" key="3">
    <source>
        <dbReference type="ARBA" id="ARBA00022722"/>
    </source>
</evidence>
<organism evidence="7 8">
    <name type="scientific">Candidatus Shapirobacteria bacterium CG09_land_8_20_14_0_10_38_17</name>
    <dbReference type="NCBI Taxonomy" id="1974884"/>
    <lineage>
        <taxon>Bacteria</taxon>
        <taxon>Candidatus Shapironibacteriota</taxon>
    </lineage>
</organism>
<comment type="subcellular location">
    <subcellularLocation>
        <location evidence="5">Cytoplasm</location>
    </subcellularLocation>
</comment>
<dbReference type="GO" id="GO:0016788">
    <property type="term" value="F:hydrolase activity, acting on ester bonds"/>
    <property type="evidence" value="ECO:0007669"/>
    <property type="project" value="UniProtKB-UniRule"/>
</dbReference>
<evidence type="ECO:0000313" key="7">
    <source>
        <dbReference type="EMBL" id="PIS15277.1"/>
    </source>
</evidence>
<keyword evidence="4 5" id="KW-0378">Hydrolase</keyword>
<name>A0A2H0WRL4_9BACT</name>
<protein>
    <recommendedName>
        <fullName evidence="5">Putative pre-16S rRNA nuclease</fullName>
        <ecNumber evidence="5">3.1.-.-</ecNumber>
    </recommendedName>
</protein>
<sequence length="148" mass="16900">MTLNYLIMRYLGIDYGRKRIGVALGEDGMVKPLLVFLNDDKVIEKIRNLCEQEEVDGVVIGVVDNFRGEISKFTQKLKEIINLPVIFQDETLTTKEGVDKMIKSGTNRKARRERIDAIAAAEILESYFKKVNVKCKKTLLNCYIVTLL</sequence>
<evidence type="ECO:0000256" key="5">
    <source>
        <dbReference type="HAMAP-Rule" id="MF_00651"/>
    </source>
</evidence>
<reference evidence="8" key="1">
    <citation type="submission" date="2017-09" db="EMBL/GenBank/DDBJ databases">
        <title>Depth-based differentiation of microbial function through sediment-hosted aquifers and enrichment of novel symbionts in the deep terrestrial subsurface.</title>
        <authorList>
            <person name="Probst A.J."/>
            <person name="Ladd B."/>
            <person name="Jarett J.K."/>
            <person name="Geller-Mcgrath D.E."/>
            <person name="Sieber C.M.K."/>
            <person name="Emerson J.B."/>
            <person name="Anantharaman K."/>
            <person name="Thomas B.C."/>
            <person name="Malmstrom R."/>
            <person name="Stieglmeier M."/>
            <person name="Klingl A."/>
            <person name="Woyke T."/>
            <person name="Ryan C.M."/>
            <person name="Banfield J.F."/>
        </authorList>
    </citation>
    <scope>NUCLEOTIDE SEQUENCE [LARGE SCALE GENOMIC DNA]</scope>
</reference>
<dbReference type="EMBL" id="PEZH01000013">
    <property type="protein sequence ID" value="PIS15277.1"/>
    <property type="molecule type" value="Genomic_DNA"/>
</dbReference>